<protein>
    <submittedName>
        <fullName evidence="1">Transcription initiation factor IIB</fullName>
    </submittedName>
</protein>
<organism evidence="1">
    <name type="scientific">Siphoviridae sp. ct3r22</name>
    <dbReference type="NCBI Taxonomy" id="2825325"/>
    <lineage>
        <taxon>Viruses</taxon>
        <taxon>Duplodnaviria</taxon>
        <taxon>Heunggongvirae</taxon>
        <taxon>Uroviricota</taxon>
        <taxon>Caudoviricetes</taxon>
    </lineage>
</organism>
<evidence type="ECO:0000313" key="1">
    <source>
        <dbReference type="EMBL" id="DAG00453.1"/>
    </source>
</evidence>
<reference evidence="1" key="1">
    <citation type="journal article" date="2021" name="Proc. Natl. Acad. Sci. U.S.A.">
        <title>A Catalog of Tens of Thousands of Viruses from Human Metagenomes Reveals Hidden Associations with Chronic Diseases.</title>
        <authorList>
            <person name="Tisza M.J."/>
            <person name="Buck C.B."/>
        </authorList>
    </citation>
    <scope>NUCLEOTIDE SEQUENCE</scope>
    <source>
        <strain evidence="1">Ct3r22</strain>
    </source>
</reference>
<proteinExistence type="predicted"/>
<dbReference type="Gene3D" id="2.170.16.10">
    <property type="entry name" value="Hedgehog/Intein (Hint) domain"/>
    <property type="match status" value="1"/>
</dbReference>
<sequence>MKGFNSGFVEIQTFEGEKFLKDLRPGDLVITSDKKYNRVYSIEQSLTSVDEDIYDIHYHTDKEGVLERISGDTILYLNSAKGIRVKDLKKGVKIKYLGGKNAVVDRIERMDTINKTLYSIKFIKKNSTFYINNICIKGD</sequence>
<accession>A0A8S5V162</accession>
<dbReference type="EMBL" id="BK016180">
    <property type="protein sequence ID" value="DAG00453.1"/>
    <property type="molecule type" value="Genomic_DNA"/>
</dbReference>
<name>A0A8S5V162_9CAUD</name>